<keyword evidence="1" id="KW-0677">Repeat</keyword>
<dbReference type="PANTHER" id="PTHR44140">
    <property type="entry name" value="LD25575P"/>
    <property type="match status" value="1"/>
</dbReference>
<dbReference type="SUPFAM" id="SSF48452">
    <property type="entry name" value="TPR-like"/>
    <property type="match status" value="1"/>
</dbReference>
<dbReference type="GO" id="GO:0005783">
    <property type="term" value="C:endoplasmic reticulum"/>
    <property type="evidence" value="ECO:0007669"/>
    <property type="project" value="TreeGrafter"/>
</dbReference>
<gene>
    <name evidence="3" type="ORF">PACLA_8A006936</name>
</gene>
<dbReference type="SMART" id="SM00028">
    <property type="entry name" value="TPR"/>
    <property type="match status" value="5"/>
</dbReference>
<dbReference type="PROSITE" id="PS50005">
    <property type="entry name" value="TPR"/>
    <property type="match status" value="3"/>
</dbReference>
<keyword evidence="4" id="KW-1185">Reference proteome</keyword>
<evidence type="ECO:0000313" key="3">
    <source>
        <dbReference type="EMBL" id="CAB4034981.1"/>
    </source>
</evidence>
<evidence type="ECO:0000313" key="4">
    <source>
        <dbReference type="Proteomes" id="UP001152795"/>
    </source>
</evidence>
<accession>A0A7D9JRG1</accession>
<dbReference type="InterPro" id="IPR011990">
    <property type="entry name" value="TPR-like_helical_dom_sf"/>
</dbReference>
<evidence type="ECO:0000256" key="1">
    <source>
        <dbReference type="ARBA" id="ARBA00022737"/>
    </source>
</evidence>
<dbReference type="PANTHER" id="PTHR44140:SF2">
    <property type="entry name" value="LD25575P"/>
    <property type="match status" value="1"/>
</dbReference>
<protein>
    <submittedName>
        <fullName evidence="3">DnaJ homolog subfamily C member 3-like</fullName>
    </submittedName>
</protein>
<dbReference type="EMBL" id="CACRXK020020589">
    <property type="protein sequence ID" value="CAB4034981.1"/>
    <property type="molecule type" value="Genomic_DNA"/>
</dbReference>
<organism evidence="3 4">
    <name type="scientific">Paramuricea clavata</name>
    <name type="common">Red gorgonian</name>
    <name type="synonym">Violescent sea-whip</name>
    <dbReference type="NCBI Taxonomy" id="317549"/>
    <lineage>
        <taxon>Eukaryota</taxon>
        <taxon>Metazoa</taxon>
        <taxon>Cnidaria</taxon>
        <taxon>Anthozoa</taxon>
        <taxon>Octocorallia</taxon>
        <taxon>Malacalcyonacea</taxon>
        <taxon>Plexauridae</taxon>
        <taxon>Paramuricea</taxon>
    </lineage>
</organism>
<dbReference type="InterPro" id="IPR019734">
    <property type="entry name" value="TPR_rpt"/>
</dbReference>
<dbReference type="GO" id="GO:0051087">
    <property type="term" value="F:protein-folding chaperone binding"/>
    <property type="evidence" value="ECO:0007669"/>
    <property type="project" value="TreeGrafter"/>
</dbReference>
<dbReference type="Gene3D" id="1.25.40.10">
    <property type="entry name" value="Tetratricopeptide repeat domain"/>
    <property type="match status" value="1"/>
</dbReference>
<sequence>MSWIAVFMYIALDFGQFVHGASEEVNQHLAMGMKLVSAGQLSDALSHYHAAVEGDSSNFLTYFKRATVLMAMGRSRSALPDLDEAIKLNPKFSQAFLQRGNVHLKRGEPDLAHIDFESVLRLDNNNEEALRQLSLIDPFKTHFENGKVLMDMGDYQSAIEQITKALEIAPWDATLRSWRGECYEVMGELYKAVADIKATTKLVSDNTGAFLQISRLQYQMGELEDGLR</sequence>
<dbReference type="Proteomes" id="UP001152795">
    <property type="component" value="Unassembled WGS sequence"/>
</dbReference>
<proteinExistence type="predicted"/>
<evidence type="ECO:0000256" key="2">
    <source>
        <dbReference type="ARBA" id="ARBA00022803"/>
    </source>
</evidence>
<dbReference type="AlphaFoldDB" id="A0A7D9JRG1"/>
<comment type="caution">
    <text evidence="3">The sequence shown here is derived from an EMBL/GenBank/DDBJ whole genome shotgun (WGS) entry which is preliminary data.</text>
</comment>
<dbReference type="OrthoDB" id="1726119at2759"/>
<name>A0A7D9JRG1_PARCT</name>
<dbReference type="GO" id="GO:0051787">
    <property type="term" value="F:misfolded protein binding"/>
    <property type="evidence" value="ECO:0007669"/>
    <property type="project" value="TreeGrafter"/>
</dbReference>
<reference evidence="3" key="1">
    <citation type="submission" date="2020-04" db="EMBL/GenBank/DDBJ databases">
        <authorList>
            <person name="Alioto T."/>
            <person name="Alioto T."/>
            <person name="Gomez Garrido J."/>
        </authorList>
    </citation>
    <scope>NUCLEOTIDE SEQUENCE</scope>
    <source>
        <strain evidence="3">A484AB</strain>
    </source>
</reference>
<keyword evidence="2" id="KW-0802">TPR repeat</keyword>
<dbReference type="InterPro" id="IPR013105">
    <property type="entry name" value="TPR_2"/>
</dbReference>
<dbReference type="Pfam" id="PF13432">
    <property type="entry name" value="TPR_16"/>
    <property type="match status" value="1"/>
</dbReference>
<dbReference type="InterPro" id="IPR051727">
    <property type="entry name" value="DnaJ_C3_Co-chaperones"/>
</dbReference>
<dbReference type="GO" id="GO:0034975">
    <property type="term" value="P:protein folding in endoplasmic reticulum"/>
    <property type="evidence" value="ECO:0007669"/>
    <property type="project" value="TreeGrafter"/>
</dbReference>
<dbReference type="Pfam" id="PF07719">
    <property type="entry name" value="TPR_2"/>
    <property type="match status" value="1"/>
</dbReference>